<dbReference type="EMBL" id="JACYFU010000001">
    <property type="protein sequence ID" value="MBD8065106.1"/>
    <property type="molecule type" value="Genomic_DNA"/>
</dbReference>
<dbReference type="PANTHER" id="PTHR11709:SF394">
    <property type="entry name" value="FI03373P-RELATED"/>
    <property type="match status" value="1"/>
</dbReference>
<feature type="binding site" description="type 1 copper site" evidence="10">
    <location>
        <position position="117"/>
    </location>
    <ligand>
        <name>Cu cation</name>
        <dbReference type="ChEBI" id="CHEBI:23378"/>
        <label>1</label>
    </ligand>
</feature>
<comment type="caution">
    <text evidence="14">The sequence shown here is derived from an EMBL/GenBank/DDBJ whole genome shotgun (WGS) entry which is preliminary data.</text>
</comment>
<organism evidence="14 15">
    <name type="scientific">Devosia oryzisoli</name>
    <dbReference type="NCBI Taxonomy" id="2774138"/>
    <lineage>
        <taxon>Bacteria</taxon>
        <taxon>Pseudomonadati</taxon>
        <taxon>Pseudomonadota</taxon>
        <taxon>Alphaproteobacteria</taxon>
        <taxon>Hyphomicrobiales</taxon>
        <taxon>Devosiaceae</taxon>
        <taxon>Devosia</taxon>
    </lineage>
</organism>
<accession>A0A927FW39</accession>
<comment type="cofactor">
    <cofactor evidence="11">
        <name>Cu(2+)</name>
        <dbReference type="ChEBI" id="CHEBI:29036"/>
    </cofactor>
    <text evidence="11">Binds 1 Cu(+) ion.</text>
</comment>
<evidence type="ECO:0000256" key="4">
    <source>
        <dbReference type="ARBA" id="ARBA00017290"/>
    </source>
</evidence>
<feature type="binding site" description="type 1 copper site" evidence="10">
    <location>
        <position position="157"/>
    </location>
    <ligand>
        <name>Cu cation</name>
        <dbReference type="ChEBI" id="CHEBI:23378"/>
        <label>1</label>
    </ligand>
</feature>
<keyword evidence="11" id="KW-0732">Signal</keyword>
<dbReference type="PANTHER" id="PTHR11709">
    <property type="entry name" value="MULTI-COPPER OXIDASE"/>
    <property type="match status" value="1"/>
</dbReference>
<dbReference type="InterPro" id="IPR045087">
    <property type="entry name" value="Cu-oxidase_fam"/>
</dbReference>
<evidence type="ECO:0000256" key="7">
    <source>
        <dbReference type="ARBA" id="ARBA00023002"/>
    </source>
</evidence>
<evidence type="ECO:0000256" key="12">
    <source>
        <dbReference type="SAM" id="MobiDB-lite"/>
    </source>
</evidence>
<dbReference type="GO" id="GO:0005507">
    <property type="term" value="F:copper ion binding"/>
    <property type="evidence" value="ECO:0007669"/>
    <property type="project" value="InterPro"/>
</dbReference>
<feature type="binding site" description="type 1 copper site" evidence="10">
    <location>
        <position position="122"/>
    </location>
    <ligand>
        <name>Cu cation</name>
        <dbReference type="ChEBI" id="CHEBI:23378"/>
        <label>1</label>
    </ligand>
</feature>
<gene>
    <name evidence="14" type="primary">nirK</name>
    <name evidence="14" type="ORF">IC608_06435</name>
</gene>
<dbReference type="RefSeq" id="WP_191773631.1">
    <property type="nucleotide sequence ID" value="NZ_JACYFU010000001.1"/>
</dbReference>
<dbReference type="CDD" id="cd04208">
    <property type="entry name" value="CuRO_2_CuNIR"/>
    <property type="match status" value="1"/>
</dbReference>
<evidence type="ECO:0000313" key="14">
    <source>
        <dbReference type="EMBL" id="MBD8065106.1"/>
    </source>
</evidence>
<dbReference type="InterPro" id="IPR008972">
    <property type="entry name" value="Cupredoxin"/>
</dbReference>
<evidence type="ECO:0000256" key="11">
    <source>
        <dbReference type="RuleBase" id="RU365025"/>
    </source>
</evidence>
<evidence type="ECO:0000256" key="6">
    <source>
        <dbReference type="ARBA" id="ARBA00022737"/>
    </source>
</evidence>
<dbReference type="Pfam" id="PF07732">
    <property type="entry name" value="Cu-oxidase_3"/>
    <property type="match status" value="1"/>
</dbReference>
<feature type="signal peptide" evidence="11">
    <location>
        <begin position="1"/>
        <end position="25"/>
    </location>
</feature>
<dbReference type="Gene3D" id="2.60.40.420">
    <property type="entry name" value="Cupredoxins - blue copper proteins"/>
    <property type="match status" value="2"/>
</dbReference>
<keyword evidence="7 11" id="KW-0560">Oxidoreductase</keyword>
<keyword evidence="6" id="KW-0677">Repeat</keyword>
<sequence length="355" mass="37232">MWIGARLLPALAVVSVMMVSGAAIAAGTHEHPQENGTAAAPLDVVRSASDLPATQRRAPRTISVALETVEVTGALEDGATYHYWTFNKKVPGPFVRARVGDTIEVSLHNAPDSSEPHSVDFHAATGPGGGGVATHAEAGETRVFSFKALKAGLYVYHCAVPSVAQHISNGMYGLILIEPEGGLPPVDREFYVMQGELYTAEAHGARGNLKSSAEKLAAEQPEYYVFNGAVEALTGENALRAAAGETVRIYFGVGGPNKDSSFHVIGETFDRAYPLGSLVTQPMLDVATVSVPPGSATVVDLILDVPGEFKLVDHALSRAERGLLGTLVVTGDEQPDIFNAPVPGPTEGGPDHIHG</sequence>
<dbReference type="InterPro" id="IPR001287">
    <property type="entry name" value="NO2-reductase_Cu"/>
</dbReference>
<comment type="similarity">
    <text evidence="1 11">Belongs to the multicopper oxidase family.</text>
</comment>
<dbReference type="AlphaFoldDB" id="A0A927FW39"/>
<comment type="subunit">
    <text evidence="2 11">Homotrimer.</text>
</comment>
<feature type="binding site" description="type 1 copper site" evidence="10">
    <location>
        <position position="171"/>
    </location>
    <ligand>
        <name>Cu cation</name>
        <dbReference type="ChEBI" id="CHEBI:23378"/>
        <label>1</label>
    </ligand>
</feature>
<evidence type="ECO:0000256" key="1">
    <source>
        <dbReference type="ARBA" id="ARBA00010609"/>
    </source>
</evidence>
<evidence type="ECO:0000256" key="10">
    <source>
        <dbReference type="PIRSR" id="PIRSR601287-1"/>
    </source>
</evidence>
<dbReference type="PRINTS" id="PR00695">
    <property type="entry name" value="CUNO2RDTASE"/>
</dbReference>
<evidence type="ECO:0000259" key="13">
    <source>
        <dbReference type="Pfam" id="PF07732"/>
    </source>
</evidence>
<feature type="binding site" description="type 1 copper site" evidence="10">
    <location>
        <position position="166"/>
    </location>
    <ligand>
        <name>Cu cation</name>
        <dbReference type="ChEBI" id="CHEBI:23378"/>
        <label>1</label>
    </ligand>
</feature>
<dbReference type="CDD" id="cd11020">
    <property type="entry name" value="CuRO_1_CuNIR"/>
    <property type="match status" value="1"/>
</dbReference>
<keyword evidence="8 10" id="KW-0186">Copper</keyword>
<proteinExistence type="inferred from homology"/>
<evidence type="ECO:0000256" key="3">
    <source>
        <dbReference type="ARBA" id="ARBA00011882"/>
    </source>
</evidence>
<evidence type="ECO:0000313" key="15">
    <source>
        <dbReference type="Proteomes" id="UP000654108"/>
    </source>
</evidence>
<reference evidence="14" key="1">
    <citation type="submission" date="2020-09" db="EMBL/GenBank/DDBJ databases">
        <title>Genome seq and assembly of Devosia sp.</title>
        <authorList>
            <person name="Chhetri G."/>
        </authorList>
    </citation>
    <scope>NUCLEOTIDE SEQUENCE</scope>
    <source>
        <strain evidence="14">PTR5</strain>
    </source>
</reference>
<name>A0A927FW39_9HYPH</name>
<dbReference type="EC" id="1.7.2.1" evidence="3 11"/>
<comment type="catalytic activity">
    <reaction evidence="9 11">
        <text>nitric oxide + Fe(III)-[cytochrome c] + H2O = Fe(II)-[cytochrome c] + nitrite + 2 H(+)</text>
        <dbReference type="Rhea" id="RHEA:15233"/>
        <dbReference type="Rhea" id="RHEA-COMP:10350"/>
        <dbReference type="Rhea" id="RHEA-COMP:14399"/>
        <dbReference type="ChEBI" id="CHEBI:15377"/>
        <dbReference type="ChEBI" id="CHEBI:15378"/>
        <dbReference type="ChEBI" id="CHEBI:16301"/>
        <dbReference type="ChEBI" id="CHEBI:16480"/>
        <dbReference type="ChEBI" id="CHEBI:29033"/>
        <dbReference type="ChEBI" id="CHEBI:29034"/>
        <dbReference type="EC" id="1.7.2.1"/>
    </reaction>
</comment>
<evidence type="ECO:0000256" key="9">
    <source>
        <dbReference type="ARBA" id="ARBA00049340"/>
    </source>
</evidence>
<evidence type="ECO:0000256" key="5">
    <source>
        <dbReference type="ARBA" id="ARBA00022723"/>
    </source>
</evidence>
<dbReference type="SUPFAM" id="SSF49503">
    <property type="entry name" value="Cupredoxins"/>
    <property type="match status" value="2"/>
</dbReference>
<feature type="domain" description="Plastocyanin-like" evidence="13">
    <location>
        <begin position="76"/>
        <end position="180"/>
    </location>
</feature>
<evidence type="ECO:0000256" key="2">
    <source>
        <dbReference type="ARBA" id="ARBA00011233"/>
    </source>
</evidence>
<dbReference type="InterPro" id="IPR011707">
    <property type="entry name" value="Cu-oxidase-like_N"/>
</dbReference>
<dbReference type="GO" id="GO:0050421">
    <property type="term" value="F:nitrite reductase (NO-forming) activity"/>
    <property type="evidence" value="ECO:0007669"/>
    <property type="project" value="UniProtKB-EC"/>
</dbReference>
<feature type="binding site" description="type 1 copper site" evidence="10">
    <location>
        <position position="314"/>
    </location>
    <ligand>
        <name>Cu cation</name>
        <dbReference type="ChEBI" id="CHEBI:23378"/>
        <label>1</label>
    </ligand>
</feature>
<dbReference type="FunFam" id="2.60.40.420:FF:000093">
    <property type="entry name" value="Copper-containing nitrite reductase"/>
    <property type="match status" value="1"/>
</dbReference>
<keyword evidence="15" id="KW-1185">Reference proteome</keyword>
<dbReference type="NCBIfam" id="TIGR02376">
    <property type="entry name" value="Cu_nitrite_red"/>
    <property type="match status" value="1"/>
</dbReference>
<protein>
    <recommendedName>
        <fullName evidence="4 11">Copper-containing nitrite reductase</fullName>
        <ecNumber evidence="3 11">1.7.2.1</ecNumber>
    </recommendedName>
</protein>
<feature type="chain" id="PRO_5038166550" description="Copper-containing nitrite reductase" evidence="11">
    <location>
        <begin position="26"/>
        <end position="355"/>
    </location>
</feature>
<keyword evidence="5 10" id="KW-0479">Metal-binding</keyword>
<feature type="binding site" description="type 1 copper site" evidence="10">
    <location>
        <position position="158"/>
    </location>
    <ligand>
        <name>Cu cation</name>
        <dbReference type="ChEBI" id="CHEBI:23378"/>
        <label>1</label>
    </ligand>
</feature>
<feature type="region of interest" description="Disordered" evidence="12">
    <location>
        <begin position="335"/>
        <end position="355"/>
    </location>
</feature>
<dbReference type="Proteomes" id="UP000654108">
    <property type="component" value="Unassembled WGS sequence"/>
</dbReference>
<comment type="cofactor">
    <cofactor evidence="11">
        <name>Cu(+)</name>
        <dbReference type="ChEBI" id="CHEBI:49552"/>
    </cofactor>
    <text evidence="11">Binds 1 Cu(+) ion.</text>
</comment>
<evidence type="ECO:0000256" key="8">
    <source>
        <dbReference type="ARBA" id="ARBA00023008"/>
    </source>
</evidence>